<dbReference type="AlphaFoldDB" id="A0ABD3H5X9"/>
<proteinExistence type="predicted"/>
<evidence type="ECO:0000256" key="1">
    <source>
        <dbReference type="SAM" id="MobiDB-lite"/>
    </source>
</evidence>
<keyword evidence="4" id="KW-1185">Reference proteome</keyword>
<protein>
    <submittedName>
        <fullName evidence="3">Uncharacterized protein</fullName>
    </submittedName>
</protein>
<comment type="caution">
    <text evidence="3">The sequence shown here is derived from an EMBL/GenBank/DDBJ whole genome shotgun (WGS) entry which is preliminary data.</text>
</comment>
<dbReference type="InterPro" id="IPR010530">
    <property type="entry name" value="B12D"/>
</dbReference>
<organism evidence="3 4">
    <name type="scientific">Riccia sorocarpa</name>
    <dbReference type="NCBI Taxonomy" id="122646"/>
    <lineage>
        <taxon>Eukaryota</taxon>
        <taxon>Viridiplantae</taxon>
        <taxon>Streptophyta</taxon>
        <taxon>Embryophyta</taxon>
        <taxon>Marchantiophyta</taxon>
        <taxon>Marchantiopsida</taxon>
        <taxon>Marchantiidae</taxon>
        <taxon>Marchantiales</taxon>
        <taxon>Ricciaceae</taxon>
        <taxon>Riccia</taxon>
    </lineage>
</organism>
<keyword evidence="2" id="KW-0812">Transmembrane</keyword>
<evidence type="ECO:0000313" key="3">
    <source>
        <dbReference type="EMBL" id="KAL3686723.1"/>
    </source>
</evidence>
<keyword evidence="2" id="KW-0472">Membrane</keyword>
<feature type="transmembrane region" description="Helical" evidence="2">
    <location>
        <begin position="39"/>
        <end position="62"/>
    </location>
</feature>
<accession>A0ABD3H5X9</accession>
<keyword evidence="2" id="KW-1133">Transmembrane helix</keyword>
<gene>
    <name evidence="3" type="ORF">R1sor_013032</name>
</gene>
<dbReference type="Proteomes" id="UP001633002">
    <property type="component" value="Unassembled WGS sequence"/>
</dbReference>
<evidence type="ECO:0000256" key="2">
    <source>
        <dbReference type="SAM" id="Phobius"/>
    </source>
</evidence>
<dbReference type="EMBL" id="JBJQOH010000004">
    <property type="protein sequence ID" value="KAL3686723.1"/>
    <property type="molecule type" value="Genomic_DNA"/>
</dbReference>
<name>A0ABD3H5X9_9MARC</name>
<reference evidence="3 4" key="1">
    <citation type="submission" date="2024-09" db="EMBL/GenBank/DDBJ databases">
        <title>Chromosome-scale assembly of Riccia sorocarpa.</title>
        <authorList>
            <person name="Paukszto L."/>
        </authorList>
    </citation>
    <scope>NUCLEOTIDE SEQUENCE [LARGE SCALE GENOMIC DNA]</scope>
    <source>
        <strain evidence="3">LP-2024</strain>
        <tissue evidence="3">Aerial parts of the thallus</tissue>
    </source>
</reference>
<dbReference type="Pfam" id="PF06522">
    <property type="entry name" value="B12D"/>
    <property type="match status" value="1"/>
</dbReference>
<feature type="region of interest" description="Disordered" evidence="1">
    <location>
        <begin position="69"/>
        <end position="90"/>
    </location>
</feature>
<evidence type="ECO:0000313" key="4">
    <source>
        <dbReference type="Proteomes" id="UP001633002"/>
    </source>
</evidence>
<sequence>MKAVRERQRYIPVLEKKPKPMSASSFTEIVAHRKPLMPLLPLFGMVSLAFGLAGMTAFRLLATSPTTSVAVNKKTRATDDQPEMSDPEGVAQRGRLFLETSPLYKFSKGSDVGAATAKIQQQPPVLPGDESSAIGVQGTYVNRGARQGGI</sequence>